<accession>A0A124FSC3</accession>
<dbReference type="AlphaFoldDB" id="A0A124FSC3"/>
<sequence>MIREHFEFRQTITTILADDPKEIAAAKSGMMAARQEVERQIALDSYFSATLEPYAPKDPERTPDRMARAAAVAGVGPMAAVAGAIAWAGVEAMVEEGATFALVDNGGDIALVSDREVKIGIYAGASPLSGRIAFLVPPQEEILGICTSSATVGPSISFGTADAVTVFSPDVAAADAWATAICNRITPEDTPVLDALPGTGIRGVLAVIGDAVIRWGDLPPIVRARVDERLITAGNDWRHGRS</sequence>
<comment type="caution">
    <text evidence="2">The sequence shown here is derived from an EMBL/GenBank/DDBJ whole genome shotgun (WGS) entry which is preliminary data.</text>
</comment>
<dbReference type="NCBIfam" id="NF003324">
    <property type="entry name" value="PRK04334.1-4"/>
    <property type="match status" value="1"/>
</dbReference>
<dbReference type="InterPro" id="IPR003374">
    <property type="entry name" value="ApbE-like_sf"/>
</dbReference>
<dbReference type="PIRSF" id="PIRSF006421">
    <property type="entry name" value="UCP006421"/>
    <property type="match status" value="1"/>
</dbReference>
<gene>
    <name evidence="2" type="ORF">XD82_0931</name>
</gene>
<dbReference type="InterPro" id="IPR007183">
    <property type="entry name" value="UPF0280"/>
</dbReference>
<organism evidence="2 3">
    <name type="scientific">Methanoculleus marisnigri</name>
    <dbReference type="NCBI Taxonomy" id="2198"/>
    <lineage>
        <taxon>Archaea</taxon>
        <taxon>Methanobacteriati</taxon>
        <taxon>Methanobacteriota</taxon>
        <taxon>Stenosarchaea group</taxon>
        <taxon>Methanomicrobia</taxon>
        <taxon>Methanomicrobiales</taxon>
        <taxon>Methanomicrobiaceae</taxon>
        <taxon>Methanoculleus</taxon>
    </lineage>
</organism>
<dbReference type="Gene3D" id="3.10.520.10">
    <property type="entry name" value="ApbE-like domains"/>
    <property type="match status" value="1"/>
</dbReference>
<proteinExistence type="inferred from homology"/>
<protein>
    <recommendedName>
        <fullName evidence="1">UPF0280 protein XD82_0931</fullName>
    </recommendedName>
</protein>
<dbReference type="EMBL" id="LGGD01000098">
    <property type="protein sequence ID" value="KUK61841.1"/>
    <property type="molecule type" value="Genomic_DNA"/>
</dbReference>
<dbReference type="SUPFAM" id="SSF143631">
    <property type="entry name" value="ApbE-like"/>
    <property type="match status" value="1"/>
</dbReference>
<dbReference type="Proteomes" id="UP000054323">
    <property type="component" value="Unassembled WGS sequence"/>
</dbReference>
<name>A0A124FSC3_9EURY</name>
<reference evidence="3" key="1">
    <citation type="journal article" date="2015" name="MBio">
        <title>Genome-Resolved Metagenomic Analysis Reveals Roles for Candidate Phyla and Other Microbial Community Members in Biogeochemical Transformations in Oil Reservoirs.</title>
        <authorList>
            <person name="Hu P."/>
            <person name="Tom L."/>
            <person name="Singh A."/>
            <person name="Thomas B.C."/>
            <person name="Baker B.J."/>
            <person name="Piceno Y.M."/>
            <person name="Andersen G.L."/>
            <person name="Banfield J.F."/>
        </authorList>
    </citation>
    <scope>NUCLEOTIDE SEQUENCE [LARGE SCALE GENOMIC DNA]</scope>
</reference>
<evidence type="ECO:0000313" key="2">
    <source>
        <dbReference type="EMBL" id="KUK61841.1"/>
    </source>
</evidence>
<dbReference type="HAMAP" id="MF_01079">
    <property type="entry name" value="UPF0280"/>
    <property type="match status" value="1"/>
</dbReference>
<evidence type="ECO:0000256" key="1">
    <source>
        <dbReference type="HAMAP-Rule" id="MF_01079"/>
    </source>
</evidence>
<dbReference type="PATRIC" id="fig|2198.4.peg.1247"/>
<dbReference type="InterPro" id="IPR037456">
    <property type="entry name" value="MA1715-like"/>
</dbReference>
<comment type="similarity">
    <text evidence="1">Belongs to the UPF0280 family.</text>
</comment>
<evidence type="ECO:0000313" key="3">
    <source>
        <dbReference type="Proteomes" id="UP000054323"/>
    </source>
</evidence>